<dbReference type="Gene3D" id="2.120.10.30">
    <property type="entry name" value="TolB, C-terminal domain"/>
    <property type="match status" value="1"/>
</dbReference>
<dbReference type="RefSeq" id="WP_211783362.1">
    <property type="nucleotide sequence ID" value="NZ_CP047289.1"/>
</dbReference>
<evidence type="ECO:0000259" key="2">
    <source>
        <dbReference type="Pfam" id="PF00326"/>
    </source>
</evidence>
<reference evidence="3" key="1">
    <citation type="submission" date="2020-01" db="EMBL/GenBank/DDBJ databases">
        <authorList>
            <person name="Yang Y."/>
            <person name="Kwon Y.M."/>
        </authorList>
    </citation>
    <scope>NUCLEOTIDE SEQUENCE</scope>
    <source>
        <strain evidence="3">PG104</strain>
    </source>
</reference>
<dbReference type="InterPro" id="IPR002470">
    <property type="entry name" value="Peptidase_S9A"/>
</dbReference>
<dbReference type="Pfam" id="PF00326">
    <property type="entry name" value="Peptidase_S9"/>
    <property type="match status" value="1"/>
</dbReference>
<gene>
    <name evidence="3" type="ORF">GR316_07575</name>
</gene>
<protein>
    <submittedName>
        <fullName evidence="3">Prolyl oligopeptidase family serine peptidase</fullName>
    </submittedName>
</protein>
<dbReference type="InterPro" id="IPR029058">
    <property type="entry name" value="AB_hydrolase_fold"/>
</dbReference>
<dbReference type="PRINTS" id="PR00862">
    <property type="entry name" value="PROLIGOPTASE"/>
</dbReference>
<evidence type="ECO:0000313" key="3">
    <source>
        <dbReference type="EMBL" id="QUS36141.1"/>
    </source>
</evidence>
<proteinExistence type="predicted"/>
<dbReference type="Gene3D" id="3.40.50.1820">
    <property type="entry name" value="alpha/beta hydrolase"/>
    <property type="match status" value="1"/>
</dbReference>
<dbReference type="SUPFAM" id="SSF82171">
    <property type="entry name" value="DPP6 N-terminal domain-like"/>
    <property type="match status" value="1"/>
</dbReference>
<dbReference type="KEGG" id="fap:GR316_07575"/>
<organism evidence="3 4">
    <name type="scientific">Falsirhodobacter algicola</name>
    <dbReference type="NCBI Taxonomy" id="2692330"/>
    <lineage>
        <taxon>Bacteria</taxon>
        <taxon>Pseudomonadati</taxon>
        <taxon>Pseudomonadota</taxon>
        <taxon>Alphaproteobacteria</taxon>
        <taxon>Rhodobacterales</taxon>
        <taxon>Paracoccaceae</taxon>
        <taxon>Falsirhodobacter</taxon>
    </lineage>
</organism>
<sequence length="607" mass="66131">MTRIFQTIGDTGLAMADLIHMREARAEAVSADGTLIASLENTSGFPQVWMRTAAGGAAWRVTDLPERVVQIAFSPVGRDLLLTTDCGGDERHQFYLLSDASGPARPLTAAPGVVHLWGAWSPCGTKIAYAANARDPRCMDIHEMTVATGQVRTLLEGRGFQEALAWTPDRTGLLLRDSINGSTRQTLALLNIAAGTTRTLAPETGRTRYLSARMAKDGRGVYLICDRDREFHALQWLDFATDRITPLIAVEGCDIDLWAPHPDGKRAVVAVNEEGASRLFIAPLAGDGGQEDIPLPLHGVVQSLKVLADGHLLMTLEGANDPADLWRHDPDTGDWCNLSQAPKAGMRLAGRPLPLVARLPGMDGADVPHFVYPPQGERPAKGWPVLFIVHGGPEAQWRPTFRAEIHHYTSHGIMVVAPNVRGSTGYGRPWHEADDVEKRMDSVGDLIALARAFAARADVDAARIGVMGQSYGGFMVLAAMTAAPDLWRTGIDIYGVANFTTLLETTGPWRAALRAAEYGDPVRDAAFLAEVSPVRHLDRLAAPLLVIHATDDPRVPIEQGEQVFARLRGRGHPVEMLRIEHEGHGFVRLQNRLTVFGRIADWLAQFL</sequence>
<dbReference type="InterPro" id="IPR001375">
    <property type="entry name" value="Peptidase_S9_cat"/>
</dbReference>
<dbReference type="Proteomes" id="UP000679284">
    <property type="component" value="Chromosome"/>
</dbReference>
<accession>A0A8J8MTJ0</accession>
<feature type="domain" description="Peptidase S9 prolyl oligopeptidase catalytic" evidence="2">
    <location>
        <begin position="400"/>
        <end position="606"/>
    </location>
</feature>
<dbReference type="InterPro" id="IPR011042">
    <property type="entry name" value="6-blade_b-propeller_TolB-like"/>
</dbReference>
<dbReference type="AlphaFoldDB" id="A0A8J8MTJ0"/>
<dbReference type="PANTHER" id="PTHR42776:SF27">
    <property type="entry name" value="DIPEPTIDYL PEPTIDASE FAMILY MEMBER 6"/>
    <property type="match status" value="1"/>
</dbReference>
<dbReference type="SUPFAM" id="SSF53474">
    <property type="entry name" value="alpha/beta-Hydrolases"/>
    <property type="match status" value="1"/>
</dbReference>
<dbReference type="GO" id="GO:0004252">
    <property type="term" value="F:serine-type endopeptidase activity"/>
    <property type="evidence" value="ECO:0007669"/>
    <property type="project" value="InterPro"/>
</dbReference>
<dbReference type="EMBL" id="CP047289">
    <property type="protein sequence ID" value="QUS36141.1"/>
    <property type="molecule type" value="Genomic_DNA"/>
</dbReference>
<dbReference type="PANTHER" id="PTHR42776">
    <property type="entry name" value="SERINE PEPTIDASE S9 FAMILY MEMBER"/>
    <property type="match status" value="1"/>
</dbReference>
<evidence type="ECO:0000313" key="4">
    <source>
        <dbReference type="Proteomes" id="UP000679284"/>
    </source>
</evidence>
<keyword evidence="1" id="KW-0378">Hydrolase</keyword>
<dbReference type="GO" id="GO:0006508">
    <property type="term" value="P:proteolysis"/>
    <property type="evidence" value="ECO:0007669"/>
    <property type="project" value="InterPro"/>
</dbReference>
<evidence type="ECO:0000256" key="1">
    <source>
        <dbReference type="ARBA" id="ARBA00022801"/>
    </source>
</evidence>
<keyword evidence="4" id="KW-1185">Reference proteome</keyword>
<name>A0A8J8MTJ0_9RHOB</name>